<dbReference type="AlphaFoldDB" id="A0A2J7RCL8"/>
<sequence>MDFKIYLFNVTYLMEVQKGATPVVQEVGPYCYSEDKEKVNIVDHEDDDTVSFNLKDTWHFNQSESGNLTGDEIVTIPHVLLLGMVLTAQLEQPIGLKLINMAIPHIFDNPTSVFVTASAKDLLFDGVQFNCTASDFSTKAVCSELKKRAHNFHRVSEDIFKISIFGSKNGTVRERLRVKRGIENITELGRVVEFKDQRLQNAWDGDKCNELRGTDSTIFPPFLTKKDKIEGFLADLCRAAVAEYQYATTYSGIRSYKYSGHFGDISADPDLKCHCTTPSTCLKRGVHDISRCTGYPIAVSLPHFYLADDEYLDGVVGLNPTQEKHEVTLLFEPLTATPLEAYKRLQLNIALHRTDGIDLLKNVKSTLLPILWMQENMELHQEYVNKILDLFLIISIMGAMKWIMIASGGILTATGFFFIMHKKNDGTVITGSPPIALKSTGKPATEK</sequence>
<dbReference type="OrthoDB" id="10024078at2759"/>
<evidence type="ECO:0000256" key="11">
    <source>
        <dbReference type="ARBA" id="ARBA00023180"/>
    </source>
</evidence>
<protein>
    <recommendedName>
        <fullName evidence="15">Sensory neuron membrane protein 1</fullName>
    </recommendedName>
</protein>
<dbReference type="GO" id="GO:0005886">
    <property type="term" value="C:plasma membrane"/>
    <property type="evidence" value="ECO:0007669"/>
    <property type="project" value="UniProtKB-SubCell"/>
</dbReference>
<comment type="similarity">
    <text evidence="2">Belongs to the CD36 family.</text>
</comment>
<dbReference type="PRINTS" id="PR01609">
    <property type="entry name" value="CD36FAMILY"/>
</dbReference>
<keyword evidence="4" id="KW-0716">Sensory transduction</keyword>
<name>A0A2J7RCL8_9NEOP</name>
<keyword evidence="10" id="KW-0675">Receptor</keyword>
<evidence type="ECO:0000256" key="9">
    <source>
        <dbReference type="ARBA" id="ARBA00023157"/>
    </source>
</evidence>
<evidence type="ECO:0000256" key="1">
    <source>
        <dbReference type="ARBA" id="ARBA00004651"/>
    </source>
</evidence>
<evidence type="ECO:0000256" key="10">
    <source>
        <dbReference type="ARBA" id="ARBA00023170"/>
    </source>
</evidence>
<dbReference type="PANTHER" id="PTHR11923:SF69">
    <property type="entry name" value="SENSORY NEURON MEMBRANE PROTEIN 1"/>
    <property type="match status" value="1"/>
</dbReference>
<keyword evidence="7 12" id="KW-1133">Transmembrane helix</keyword>
<evidence type="ECO:0000256" key="8">
    <source>
        <dbReference type="ARBA" id="ARBA00023136"/>
    </source>
</evidence>
<evidence type="ECO:0000256" key="4">
    <source>
        <dbReference type="ARBA" id="ARBA00022606"/>
    </source>
</evidence>
<keyword evidence="5 12" id="KW-0812">Transmembrane</keyword>
<organism evidence="13 14">
    <name type="scientific">Cryptotermes secundus</name>
    <dbReference type="NCBI Taxonomy" id="105785"/>
    <lineage>
        <taxon>Eukaryota</taxon>
        <taxon>Metazoa</taxon>
        <taxon>Ecdysozoa</taxon>
        <taxon>Arthropoda</taxon>
        <taxon>Hexapoda</taxon>
        <taxon>Insecta</taxon>
        <taxon>Pterygota</taxon>
        <taxon>Neoptera</taxon>
        <taxon>Polyneoptera</taxon>
        <taxon>Dictyoptera</taxon>
        <taxon>Blattodea</taxon>
        <taxon>Blattoidea</taxon>
        <taxon>Termitoidae</taxon>
        <taxon>Kalotermitidae</taxon>
        <taxon>Cryptotermitinae</taxon>
        <taxon>Cryptotermes</taxon>
    </lineage>
</organism>
<keyword evidence="14" id="KW-1185">Reference proteome</keyword>
<comment type="caution">
    <text evidence="13">The sequence shown here is derived from an EMBL/GenBank/DDBJ whole genome shotgun (WGS) entry which is preliminary data.</text>
</comment>
<evidence type="ECO:0000313" key="13">
    <source>
        <dbReference type="EMBL" id="PNF38575.1"/>
    </source>
</evidence>
<reference evidence="13 14" key="1">
    <citation type="submission" date="2017-12" db="EMBL/GenBank/DDBJ databases">
        <title>Hemimetabolous genomes reveal molecular basis of termite eusociality.</title>
        <authorList>
            <person name="Harrison M.C."/>
            <person name="Jongepier E."/>
            <person name="Robertson H.M."/>
            <person name="Arning N."/>
            <person name="Bitard-Feildel T."/>
            <person name="Chao H."/>
            <person name="Childers C.P."/>
            <person name="Dinh H."/>
            <person name="Doddapaneni H."/>
            <person name="Dugan S."/>
            <person name="Gowin J."/>
            <person name="Greiner C."/>
            <person name="Han Y."/>
            <person name="Hu H."/>
            <person name="Hughes D.S.T."/>
            <person name="Huylmans A.-K."/>
            <person name="Kemena C."/>
            <person name="Kremer L.P.M."/>
            <person name="Lee S.L."/>
            <person name="Lopez-Ezquerra A."/>
            <person name="Mallet L."/>
            <person name="Monroy-Kuhn J.M."/>
            <person name="Moser A."/>
            <person name="Murali S.C."/>
            <person name="Muzny D.M."/>
            <person name="Otani S."/>
            <person name="Piulachs M.-D."/>
            <person name="Poelchau M."/>
            <person name="Qu J."/>
            <person name="Schaub F."/>
            <person name="Wada-Katsumata A."/>
            <person name="Worley K.C."/>
            <person name="Xie Q."/>
            <person name="Ylla G."/>
            <person name="Poulsen M."/>
            <person name="Gibbs R.A."/>
            <person name="Schal C."/>
            <person name="Richards S."/>
            <person name="Belles X."/>
            <person name="Korb J."/>
            <person name="Bornberg-Bauer E."/>
        </authorList>
    </citation>
    <scope>NUCLEOTIDE SEQUENCE [LARGE SCALE GENOMIC DNA]</scope>
    <source>
        <tissue evidence="13">Whole body</tissue>
    </source>
</reference>
<evidence type="ECO:0000256" key="3">
    <source>
        <dbReference type="ARBA" id="ARBA00022475"/>
    </source>
</evidence>
<evidence type="ECO:0000256" key="6">
    <source>
        <dbReference type="ARBA" id="ARBA00022725"/>
    </source>
</evidence>
<proteinExistence type="inferred from homology"/>
<dbReference type="EMBL" id="NEVH01005885">
    <property type="protein sequence ID" value="PNF38575.1"/>
    <property type="molecule type" value="Genomic_DNA"/>
</dbReference>
<accession>A0A2J7RCL8</accession>
<dbReference type="Pfam" id="PF01130">
    <property type="entry name" value="CD36"/>
    <property type="match status" value="1"/>
</dbReference>
<gene>
    <name evidence="13" type="ORF">B7P43_G03986</name>
</gene>
<dbReference type="GO" id="GO:0005737">
    <property type="term" value="C:cytoplasm"/>
    <property type="evidence" value="ECO:0007669"/>
    <property type="project" value="TreeGrafter"/>
</dbReference>
<dbReference type="GO" id="GO:0007608">
    <property type="term" value="P:sensory perception of smell"/>
    <property type="evidence" value="ECO:0007669"/>
    <property type="project" value="UniProtKB-KW"/>
</dbReference>
<feature type="transmembrane region" description="Helical" evidence="12">
    <location>
        <begin position="390"/>
        <end position="419"/>
    </location>
</feature>
<evidence type="ECO:0000256" key="12">
    <source>
        <dbReference type="SAM" id="Phobius"/>
    </source>
</evidence>
<keyword evidence="11" id="KW-0325">Glycoprotein</keyword>
<dbReference type="InterPro" id="IPR002159">
    <property type="entry name" value="CD36_fam"/>
</dbReference>
<comment type="subcellular location">
    <subcellularLocation>
        <location evidence="1">Cell membrane</location>
        <topology evidence="1">Multi-pass membrane protein</topology>
    </subcellularLocation>
</comment>
<evidence type="ECO:0000256" key="2">
    <source>
        <dbReference type="ARBA" id="ARBA00010532"/>
    </source>
</evidence>
<evidence type="ECO:0008006" key="15">
    <source>
        <dbReference type="Google" id="ProtNLM"/>
    </source>
</evidence>
<dbReference type="GO" id="GO:0005044">
    <property type="term" value="F:scavenger receptor activity"/>
    <property type="evidence" value="ECO:0007669"/>
    <property type="project" value="TreeGrafter"/>
</dbReference>
<dbReference type="PANTHER" id="PTHR11923">
    <property type="entry name" value="SCAVENGER RECEPTOR CLASS B TYPE-1 SR-B1"/>
    <property type="match status" value="1"/>
</dbReference>
<evidence type="ECO:0000256" key="5">
    <source>
        <dbReference type="ARBA" id="ARBA00022692"/>
    </source>
</evidence>
<keyword evidence="8 12" id="KW-0472">Membrane</keyword>
<keyword evidence="6" id="KW-0552">Olfaction</keyword>
<keyword evidence="3" id="KW-1003">Cell membrane</keyword>
<keyword evidence="9" id="KW-1015">Disulfide bond</keyword>
<evidence type="ECO:0000256" key="7">
    <source>
        <dbReference type="ARBA" id="ARBA00022989"/>
    </source>
</evidence>
<evidence type="ECO:0000313" key="14">
    <source>
        <dbReference type="Proteomes" id="UP000235965"/>
    </source>
</evidence>
<dbReference type="Proteomes" id="UP000235965">
    <property type="component" value="Unassembled WGS sequence"/>
</dbReference>